<dbReference type="Proteomes" id="UP000188729">
    <property type="component" value="Unassembled WGS sequence"/>
</dbReference>
<keyword evidence="2" id="KW-0732">Signal</keyword>
<sequence length="133" mass="14645">MRKTASFLISAAVFFASAPSAAVAAEPQEKDRGMSEHQHSSHGAAGASDDPAVREFQEINSRMHRDMAVEFTGNADIDFMRGMIPHHEGAVEMARVALKYGKDPEVRRLAAEVIAAQEREIAQMKAWLTRHAK</sequence>
<feature type="signal peptide" evidence="2">
    <location>
        <begin position="1"/>
        <end position="24"/>
    </location>
</feature>
<evidence type="ECO:0000256" key="2">
    <source>
        <dbReference type="SAM" id="SignalP"/>
    </source>
</evidence>
<dbReference type="Pfam" id="PF03713">
    <property type="entry name" value="DUF305"/>
    <property type="match status" value="1"/>
</dbReference>
<dbReference type="PANTHER" id="PTHR36933">
    <property type="entry name" value="SLL0788 PROTEIN"/>
    <property type="match status" value="1"/>
</dbReference>
<evidence type="ECO:0000256" key="1">
    <source>
        <dbReference type="SAM" id="MobiDB-lite"/>
    </source>
</evidence>
<dbReference type="AlphaFoldDB" id="A0A1V2EX75"/>
<gene>
    <name evidence="4" type="ORF">SPHI_05700</name>
</gene>
<accession>A0A1V2EX75</accession>
<evidence type="ECO:0000313" key="5">
    <source>
        <dbReference type="Proteomes" id="UP000188729"/>
    </source>
</evidence>
<proteinExistence type="predicted"/>
<evidence type="ECO:0000313" key="4">
    <source>
        <dbReference type="EMBL" id="ONF97133.1"/>
    </source>
</evidence>
<feature type="chain" id="PRO_5012189044" description="DUF305 domain-containing protein" evidence="2">
    <location>
        <begin position="25"/>
        <end position="133"/>
    </location>
</feature>
<reference evidence="4 5" key="1">
    <citation type="submission" date="2016-11" db="EMBL/GenBank/DDBJ databases">
        <title>Genome sequence of Sphingomonas jeddahensis G39.</title>
        <authorList>
            <person name="Poehlein A."/>
            <person name="Wuebbeler J.H."/>
            <person name="Steinbuechel A."/>
            <person name="Daniel R."/>
        </authorList>
    </citation>
    <scope>NUCLEOTIDE SEQUENCE [LARGE SCALE GENOMIC DNA]</scope>
    <source>
        <strain evidence="4 5">G39</strain>
    </source>
</reference>
<feature type="compositionally biased region" description="Basic and acidic residues" evidence="1">
    <location>
        <begin position="27"/>
        <end position="39"/>
    </location>
</feature>
<dbReference type="PANTHER" id="PTHR36933:SF1">
    <property type="entry name" value="SLL0788 PROTEIN"/>
    <property type="match status" value="1"/>
</dbReference>
<dbReference type="EMBL" id="MPSB01000002">
    <property type="protein sequence ID" value="ONF97133.1"/>
    <property type="molecule type" value="Genomic_DNA"/>
</dbReference>
<organism evidence="4 5">
    <name type="scientific">Sphingomonas jeddahensis</name>
    <dbReference type="NCBI Taxonomy" id="1915074"/>
    <lineage>
        <taxon>Bacteria</taxon>
        <taxon>Pseudomonadati</taxon>
        <taxon>Pseudomonadota</taxon>
        <taxon>Alphaproteobacteria</taxon>
        <taxon>Sphingomonadales</taxon>
        <taxon>Sphingomonadaceae</taxon>
        <taxon>Sphingomonas</taxon>
    </lineage>
</organism>
<keyword evidence="5" id="KW-1185">Reference proteome</keyword>
<name>A0A1V2EX75_9SPHN</name>
<comment type="caution">
    <text evidence="4">The sequence shown here is derived from an EMBL/GenBank/DDBJ whole genome shotgun (WGS) entry which is preliminary data.</text>
</comment>
<dbReference type="InterPro" id="IPR012347">
    <property type="entry name" value="Ferritin-like"/>
</dbReference>
<feature type="region of interest" description="Disordered" evidence="1">
    <location>
        <begin position="25"/>
        <end position="52"/>
    </location>
</feature>
<evidence type="ECO:0000259" key="3">
    <source>
        <dbReference type="Pfam" id="PF03713"/>
    </source>
</evidence>
<feature type="domain" description="DUF305" evidence="3">
    <location>
        <begin position="76"/>
        <end position="131"/>
    </location>
</feature>
<protein>
    <recommendedName>
        <fullName evidence="3">DUF305 domain-containing protein</fullName>
    </recommendedName>
</protein>
<dbReference type="Gene3D" id="1.20.1260.10">
    <property type="match status" value="1"/>
</dbReference>
<dbReference type="STRING" id="1915074.SPHI_05700"/>
<dbReference type="InterPro" id="IPR005183">
    <property type="entry name" value="DUF305_CopM-like"/>
</dbReference>